<reference evidence="2" key="1">
    <citation type="journal article" date="2016" name="Nature">
        <title>Genome evolution in the allotetraploid frog Xenopus laevis.</title>
        <authorList>
            <person name="Session A.M."/>
            <person name="Uno Y."/>
            <person name="Kwon T."/>
            <person name="Chapman J.A."/>
            <person name="Toyoda A."/>
            <person name="Takahashi S."/>
            <person name="Fukui A."/>
            <person name="Hikosaka A."/>
            <person name="Suzuki A."/>
            <person name="Kondo M."/>
            <person name="van Heeringen S.J."/>
            <person name="Quigley I."/>
            <person name="Heinz S."/>
            <person name="Ogino H."/>
            <person name="Ochi H."/>
            <person name="Hellsten U."/>
            <person name="Lyons J.B."/>
            <person name="Simakov O."/>
            <person name="Putnam N."/>
            <person name="Stites J."/>
            <person name="Kuroki Y."/>
            <person name="Tanaka T."/>
            <person name="Michiue T."/>
            <person name="Watanabe M."/>
            <person name="Bogdanovic O."/>
            <person name="Lister R."/>
            <person name="Georgiou G."/>
            <person name="Paranjpe S.S."/>
            <person name="van Kruijsbergen I."/>
            <person name="Shu S."/>
            <person name="Carlson J."/>
            <person name="Kinoshita T."/>
            <person name="Ohta Y."/>
            <person name="Mawaribuchi S."/>
            <person name="Jenkins J."/>
            <person name="Grimwood J."/>
            <person name="Schmutz J."/>
            <person name="Mitros T."/>
            <person name="Mozaffari S.V."/>
            <person name="Suzuki Y."/>
            <person name="Haramoto Y."/>
            <person name="Yamamoto T.S."/>
            <person name="Takagi C."/>
            <person name="Heald R."/>
            <person name="Miller K."/>
            <person name="Haudenschild C."/>
            <person name="Kitzman J."/>
            <person name="Nakayama T."/>
            <person name="Izutsu Y."/>
            <person name="Robert J."/>
            <person name="Fortriede J."/>
            <person name="Burns K."/>
            <person name="Lotay V."/>
            <person name="Karimi K."/>
            <person name="Yasuoka Y."/>
            <person name="Dichmann D.S."/>
            <person name="Flajnik M.F."/>
            <person name="Houston D.W."/>
            <person name="Shendure J."/>
            <person name="DuPasquier L."/>
            <person name="Vize P.D."/>
            <person name="Zorn A.M."/>
            <person name="Ito M."/>
            <person name="Marcotte E.M."/>
            <person name="Wallingford J.B."/>
            <person name="Ito Y."/>
            <person name="Asashima M."/>
            <person name="Ueno N."/>
            <person name="Matsuda Y."/>
            <person name="Veenstra G.J."/>
            <person name="Fujiyama A."/>
            <person name="Harland R.M."/>
            <person name="Taira M."/>
            <person name="Rokhsar D.S."/>
        </authorList>
    </citation>
    <scope>NUCLEOTIDE SEQUENCE [LARGE SCALE GENOMIC DNA]</scope>
    <source>
        <strain evidence="2">J</strain>
    </source>
</reference>
<dbReference type="EMBL" id="CM004466">
    <property type="protein sequence ID" value="OCU01732.1"/>
    <property type="molecule type" value="Genomic_DNA"/>
</dbReference>
<sequence>MEIRLLKSGRRLTDKISHLFFFSLRAKLKHKGRSWVFDQRTYAWWLPSLQMWEDLPKSEFTLASSSFIMHKLGRLFELDMMNHDEHFFTELLNIILPTLFYNG</sequence>
<protein>
    <submittedName>
        <fullName evidence="1">Uncharacterized protein</fullName>
    </submittedName>
</protein>
<evidence type="ECO:0000313" key="2">
    <source>
        <dbReference type="Proteomes" id="UP000694892"/>
    </source>
</evidence>
<accession>A0A974I5G4</accession>
<dbReference type="Proteomes" id="UP000694892">
    <property type="component" value="Chromosome 1L"/>
</dbReference>
<gene>
    <name evidence="1" type="ORF">XELAEV_18007508mg</name>
</gene>
<name>A0A974I5G4_XENLA</name>
<evidence type="ECO:0000313" key="1">
    <source>
        <dbReference type="EMBL" id="OCU01732.1"/>
    </source>
</evidence>
<organism evidence="1 2">
    <name type="scientific">Xenopus laevis</name>
    <name type="common">African clawed frog</name>
    <dbReference type="NCBI Taxonomy" id="8355"/>
    <lineage>
        <taxon>Eukaryota</taxon>
        <taxon>Metazoa</taxon>
        <taxon>Chordata</taxon>
        <taxon>Craniata</taxon>
        <taxon>Vertebrata</taxon>
        <taxon>Euteleostomi</taxon>
        <taxon>Amphibia</taxon>
        <taxon>Batrachia</taxon>
        <taxon>Anura</taxon>
        <taxon>Pipoidea</taxon>
        <taxon>Pipidae</taxon>
        <taxon>Xenopodinae</taxon>
        <taxon>Xenopus</taxon>
        <taxon>Xenopus</taxon>
    </lineage>
</organism>
<proteinExistence type="predicted"/>
<dbReference type="AlphaFoldDB" id="A0A974I5G4"/>